<dbReference type="Pfam" id="PF02277">
    <property type="entry name" value="DBI_PRT"/>
    <property type="match status" value="1"/>
</dbReference>
<evidence type="ECO:0000256" key="4">
    <source>
        <dbReference type="ARBA" id="ARBA00015486"/>
    </source>
</evidence>
<dbReference type="AlphaFoldDB" id="A0A845BJL9"/>
<accession>A0A845BJL9</accession>
<comment type="similarity">
    <text evidence="2 10">Belongs to the CobT family.</text>
</comment>
<comment type="function">
    <text evidence="10">Catalyzes the synthesis of alpha-ribazole-5'-phosphate from nicotinate mononucleotide (NAMN) and 5,6-dimethylbenzimidazole (DMB).</text>
</comment>
<dbReference type="InterPro" id="IPR023195">
    <property type="entry name" value="Nict_dMeBzImd_PRibTrfase_N"/>
</dbReference>
<evidence type="ECO:0000256" key="1">
    <source>
        <dbReference type="ARBA" id="ARBA00005049"/>
    </source>
</evidence>
<dbReference type="Gene3D" id="3.40.50.10210">
    <property type="match status" value="1"/>
</dbReference>
<comment type="pathway">
    <text evidence="1 10">Nucleoside biosynthesis; alpha-ribazole biosynthesis; alpha-ribazole from 5,6-dimethylbenzimidazole: step 1/2.</text>
</comment>
<keyword evidence="12" id="KW-1185">Reference proteome</keyword>
<keyword evidence="5 10" id="KW-0169">Cobalamin biosynthesis</keyword>
<evidence type="ECO:0000256" key="3">
    <source>
        <dbReference type="ARBA" id="ARBA00011991"/>
    </source>
</evidence>
<keyword evidence="6 10" id="KW-0328">Glycosyltransferase</keyword>
<evidence type="ECO:0000256" key="5">
    <source>
        <dbReference type="ARBA" id="ARBA00022573"/>
    </source>
</evidence>
<proteinExistence type="inferred from homology"/>
<evidence type="ECO:0000313" key="11">
    <source>
        <dbReference type="EMBL" id="MXR36379.1"/>
    </source>
</evidence>
<keyword evidence="7 10" id="KW-0808">Transferase</keyword>
<evidence type="ECO:0000256" key="6">
    <source>
        <dbReference type="ARBA" id="ARBA00022676"/>
    </source>
</evidence>
<dbReference type="HAMAP" id="MF_00230">
    <property type="entry name" value="CobT"/>
    <property type="match status" value="1"/>
</dbReference>
<name>A0A845BJL9_9NEIS</name>
<evidence type="ECO:0000256" key="2">
    <source>
        <dbReference type="ARBA" id="ARBA00007110"/>
    </source>
</evidence>
<evidence type="ECO:0000256" key="8">
    <source>
        <dbReference type="ARBA" id="ARBA00030686"/>
    </source>
</evidence>
<dbReference type="GO" id="GO:0008939">
    <property type="term" value="F:nicotinate-nucleotide-dimethylbenzimidazole phosphoribosyltransferase activity"/>
    <property type="evidence" value="ECO:0007669"/>
    <property type="project" value="UniProtKB-UniRule"/>
</dbReference>
<gene>
    <name evidence="10 11" type="primary">cobT</name>
    <name evidence="11" type="ORF">GQF02_05255</name>
</gene>
<dbReference type="InterPro" id="IPR036087">
    <property type="entry name" value="Nict_dMeBzImd_PRibTrfase_sf"/>
</dbReference>
<dbReference type="EMBL" id="WSSB01000004">
    <property type="protein sequence ID" value="MXR36379.1"/>
    <property type="molecule type" value="Genomic_DNA"/>
</dbReference>
<dbReference type="GO" id="GO:0009236">
    <property type="term" value="P:cobalamin biosynthetic process"/>
    <property type="evidence" value="ECO:0007669"/>
    <property type="project" value="UniProtKB-UniRule"/>
</dbReference>
<feature type="active site" description="Proton acceptor" evidence="10">
    <location>
        <position position="312"/>
    </location>
</feature>
<dbReference type="Proteomes" id="UP000467214">
    <property type="component" value="Unassembled WGS sequence"/>
</dbReference>
<sequence length="345" mass="35358">MPTSLPIPDHIALLAAQARQNRLTKPTGSLGMLEDIACRFAAWQQREIPQLPHAAITVFAADHGVTAEGVSAYPSAVTAEMVKNFAAGGAAICVLARQHNARLEVVDVGVASTLPPLGEHVVDAKVMTGTHNLAVQAAMSREQAQDALEAGRAAARRAIDAGATLLIAGDMGIGNTTASAALICHFCALPAATVVGRGTGVDDAGVQLKARVVEAALARLTQDTESLTVLAEVGGLEIAAMAGFYLEGARLGMPSLVDGFIAAAAALVAQALEPDCTLWLMASHRSQETGHLAALAHLGLIPLVDFRLRLGEGSGAALVLPLIASAILLHGEMATFDSAGVSDKA</sequence>
<evidence type="ECO:0000256" key="10">
    <source>
        <dbReference type="HAMAP-Rule" id="MF_00230"/>
    </source>
</evidence>
<reference evidence="11 12" key="1">
    <citation type="submission" date="2019-12" db="EMBL/GenBank/DDBJ databases">
        <title>Neisseriaceae gen. nov. sp. Genome sequencing and assembly.</title>
        <authorList>
            <person name="Liu Z."/>
            <person name="Li A."/>
        </authorList>
    </citation>
    <scope>NUCLEOTIDE SEQUENCE [LARGE SCALE GENOMIC DNA]</scope>
    <source>
        <strain evidence="11 12">B2N2-7</strain>
    </source>
</reference>
<protein>
    <recommendedName>
        <fullName evidence="4 10">Nicotinate-nucleotide--dimethylbenzimidazole phosphoribosyltransferase</fullName>
        <shortName evidence="10">NN:DBI PRT</shortName>
        <ecNumber evidence="3 10">2.4.2.21</ecNumber>
    </recommendedName>
    <alternativeName>
        <fullName evidence="8 10">N(1)-alpha-phosphoribosyltransferase</fullName>
    </alternativeName>
</protein>
<dbReference type="CDD" id="cd02439">
    <property type="entry name" value="DMB-PRT_CobT"/>
    <property type="match status" value="1"/>
</dbReference>
<dbReference type="Gene3D" id="1.10.1610.10">
    <property type="match status" value="1"/>
</dbReference>
<dbReference type="InterPro" id="IPR017846">
    <property type="entry name" value="Nict_dMeBzImd_PRibTrfase_bact"/>
</dbReference>
<dbReference type="PANTHER" id="PTHR43463">
    <property type="entry name" value="NICOTINATE-NUCLEOTIDE--DIMETHYLBENZIMIDAZOLE PHOSPHORIBOSYLTRANSFERASE"/>
    <property type="match status" value="1"/>
</dbReference>
<comment type="catalytic activity">
    <reaction evidence="9 10">
        <text>5,6-dimethylbenzimidazole + nicotinate beta-D-ribonucleotide = alpha-ribazole 5'-phosphate + nicotinate + H(+)</text>
        <dbReference type="Rhea" id="RHEA:11196"/>
        <dbReference type="ChEBI" id="CHEBI:15378"/>
        <dbReference type="ChEBI" id="CHEBI:15890"/>
        <dbReference type="ChEBI" id="CHEBI:32544"/>
        <dbReference type="ChEBI" id="CHEBI:57502"/>
        <dbReference type="ChEBI" id="CHEBI:57918"/>
        <dbReference type="EC" id="2.4.2.21"/>
    </reaction>
</comment>
<dbReference type="UniPathway" id="UPA00061">
    <property type="reaction ID" value="UER00516"/>
</dbReference>
<dbReference type="RefSeq" id="WP_160795411.1">
    <property type="nucleotide sequence ID" value="NZ_WSSB01000004.1"/>
</dbReference>
<dbReference type="FunFam" id="3.40.50.10210:FF:000001">
    <property type="entry name" value="Nicotinate-nucleotide--dimethylbenzimidazole phosphoribosyltransferase"/>
    <property type="match status" value="1"/>
</dbReference>
<evidence type="ECO:0000313" key="12">
    <source>
        <dbReference type="Proteomes" id="UP000467214"/>
    </source>
</evidence>
<organism evidence="11 12">
    <name type="scientific">Craterilacuibacter sinensis</name>
    <dbReference type="NCBI Taxonomy" id="2686017"/>
    <lineage>
        <taxon>Bacteria</taxon>
        <taxon>Pseudomonadati</taxon>
        <taxon>Pseudomonadota</taxon>
        <taxon>Betaproteobacteria</taxon>
        <taxon>Neisseriales</taxon>
        <taxon>Neisseriaceae</taxon>
        <taxon>Craterilacuibacter</taxon>
    </lineage>
</organism>
<dbReference type="InterPro" id="IPR003200">
    <property type="entry name" value="Nict_dMeBzImd_PRibTrfase"/>
</dbReference>
<comment type="caution">
    <text evidence="11">The sequence shown here is derived from an EMBL/GenBank/DDBJ whole genome shotgun (WGS) entry which is preliminary data.</text>
</comment>
<dbReference type="NCBIfam" id="TIGR03160">
    <property type="entry name" value="cobT_DBIPRT"/>
    <property type="match status" value="1"/>
</dbReference>
<evidence type="ECO:0000256" key="9">
    <source>
        <dbReference type="ARBA" id="ARBA00047340"/>
    </source>
</evidence>
<dbReference type="PANTHER" id="PTHR43463:SF1">
    <property type="entry name" value="NICOTINATE-NUCLEOTIDE--DIMETHYLBENZIMIDAZOLE PHOSPHORIBOSYLTRANSFERASE"/>
    <property type="match status" value="1"/>
</dbReference>
<evidence type="ECO:0000256" key="7">
    <source>
        <dbReference type="ARBA" id="ARBA00022679"/>
    </source>
</evidence>
<dbReference type="NCBIfam" id="NF000996">
    <property type="entry name" value="PRK00105.1"/>
    <property type="match status" value="1"/>
</dbReference>
<dbReference type="EC" id="2.4.2.21" evidence="3 10"/>
<dbReference type="SUPFAM" id="SSF52733">
    <property type="entry name" value="Nicotinate mononucleotide:5,6-dimethylbenzimidazole phosphoribosyltransferase (CobT)"/>
    <property type="match status" value="1"/>
</dbReference>